<feature type="non-terminal residue" evidence="1">
    <location>
        <position position="1"/>
    </location>
</feature>
<dbReference type="EMBL" id="BTRK01000005">
    <property type="protein sequence ID" value="GMR52252.1"/>
    <property type="molecule type" value="Genomic_DNA"/>
</dbReference>
<evidence type="ECO:0000313" key="1">
    <source>
        <dbReference type="EMBL" id="GMR52252.1"/>
    </source>
</evidence>
<name>A0AAN5CYA6_9BILA</name>
<evidence type="ECO:0000313" key="2">
    <source>
        <dbReference type="Proteomes" id="UP001328107"/>
    </source>
</evidence>
<keyword evidence="2" id="KW-1185">Reference proteome</keyword>
<protein>
    <submittedName>
        <fullName evidence="1">Uncharacterized protein</fullName>
    </submittedName>
</protein>
<comment type="caution">
    <text evidence="1">The sequence shown here is derived from an EMBL/GenBank/DDBJ whole genome shotgun (WGS) entry which is preliminary data.</text>
</comment>
<sequence length="103" mass="11655">WLYSPISSSVHVSRFFNDLIELTSEQRDKCDKFMKNNLRVLLCTKHVKKPVADIYSPSTGNVRSISGRIHPSFSAIGAQEQASYQQLHMEEGAVIRPVPKVHC</sequence>
<dbReference type="Proteomes" id="UP001328107">
    <property type="component" value="Unassembled WGS sequence"/>
</dbReference>
<accession>A0AAN5CYA6</accession>
<dbReference type="AlphaFoldDB" id="A0AAN5CYA6"/>
<feature type="non-terminal residue" evidence="1">
    <location>
        <position position="103"/>
    </location>
</feature>
<gene>
    <name evidence="1" type="ORF">PMAYCL1PPCAC_22447</name>
</gene>
<proteinExistence type="predicted"/>
<organism evidence="1 2">
    <name type="scientific">Pristionchus mayeri</name>
    <dbReference type="NCBI Taxonomy" id="1317129"/>
    <lineage>
        <taxon>Eukaryota</taxon>
        <taxon>Metazoa</taxon>
        <taxon>Ecdysozoa</taxon>
        <taxon>Nematoda</taxon>
        <taxon>Chromadorea</taxon>
        <taxon>Rhabditida</taxon>
        <taxon>Rhabditina</taxon>
        <taxon>Diplogasteromorpha</taxon>
        <taxon>Diplogasteroidea</taxon>
        <taxon>Neodiplogasteridae</taxon>
        <taxon>Pristionchus</taxon>
    </lineage>
</organism>
<reference evidence="2" key="1">
    <citation type="submission" date="2022-10" db="EMBL/GenBank/DDBJ databases">
        <title>Genome assembly of Pristionchus species.</title>
        <authorList>
            <person name="Yoshida K."/>
            <person name="Sommer R.J."/>
        </authorList>
    </citation>
    <scope>NUCLEOTIDE SEQUENCE [LARGE SCALE GENOMIC DNA]</scope>
    <source>
        <strain evidence="2">RS5460</strain>
    </source>
</reference>